<evidence type="ECO:0000313" key="3">
    <source>
        <dbReference type="EMBL" id="ELY59912.1"/>
    </source>
</evidence>
<comment type="caution">
    <text evidence="3">The sequence shown here is derived from an EMBL/GenBank/DDBJ whole genome shotgun (WGS) entry which is preliminary data.</text>
</comment>
<dbReference type="EMBL" id="AOHZ01000022">
    <property type="protein sequence ID" value="ELY59912.1"/>
    <property type="molecule type" value="Genomic_DNA"/>
</dbReference>
<feature type="compositionally biased region" description="Acidic residues" evidence="1">
    <location>
        <begin position="34"/>
        <end position="49"/>
    </location>
</feature>
<dbReference type="InterPro" id="IPR025491">
    <property type="entry name" value="DUF4382"/>
</dbReference>
<feature type="region of interest" description="Disordered" evidence="1">
    <location>
        <begin position="83"/>
        <end position="132"/>
    </location>
</feature>
<sequence length="317" mass="32790">MENRDRDDVGRRAVIAAGGAVGATLASGCTSGEPTDDEENGDGDTDTDLGESATSFDGGNFRLLVSDLPADIGDFDRLDVSFDSARVSDGGGDADAESDDNDSGEESEPTTEDDGDEPDENRESDDDSDDAGVERRRGFYWLDLDGATVDLTTVIGEKAVAVFDGDLSPGAYEKIELHVSDVEGIVDDGEAEVKVPSEKLQITHSFEVGGDEPVEFVFDINVVATGSGGYNLTPVISESGVAGEDVEVEEVDPGAGEEADDGDAGDDPADADGEVDDGADADGTDETDGEADDPNTGADVDGEALLKSSSLENCSHE</sequence>
<feature type="domain" description="DUF4382" evidence="2">
    <location>
        <begin position="59"/>
        <end position="234"/>
    </location>
</feature>
<dbReference type="RefSeq" id="WP_007258261.1">
    <property type="nucleotide sequence ID" value="NZ_AOHZ01000022.1"/>
</dbReference>
<protein>
    <recommendedName>
        <fullName evidence="2">DUF4382 domain-containing protein</fullName>
    </recommendedName>
</protein>
<dbReference type="AlphaFoldDB" id="L9XE52"/>
<feature type="compositionally biased region" description="Polar residues" evidence="1">
    <location>
        <begin position="307"/>
        <end position="317"/>
    </location>
</feature>
<organism evidence="3 4">
    <name type="scientific">Natronolimnohabitans innermongolicus JCM 12255</name>
    <dbReference type="NCBI Taxonomy" id="1227499"/>
    <lineage>
        <taxon>Archaea</taxon>
        <taxon>Methanobacteriati</taxon>
        <taxon>Methanobacteriota</taxon>
        <taxon>Stenosarchaea group</taxon>
        <taxon>Halobacteria</taxon>
        <taxon>Halobacteriales</taxon>
        <taxon>Natrialbaceae</taxon>
        <taxon>Natronolimnohabitans</taxon>
    </lineage>
</organism>
<dbReference type="eggNOG" id="arCOG06011">
    <property type="taxonomic scope" value="Archaea"/>
</dbReference>
<name>L9XE52_9EURY</name>
<dbReference type="Pfam" id="PF14321">
    <property type="entry name" value="DUF4382"/>
    <property type="match status" value="1"/>
</dbReference>
<evidence type="ECO:0000259" key="2">
    <source>
        <dbReference type="Pfam" id="PF14321"/>
    </source>
</evidence>
<dbReference type="PROSITE" id="PS51257">
    <property type="entry name" value="PROKAR_LIPOPROTEIN"/>
    <property type="match status" value="1"/>
</dbReference>
<accession>L9XE52</accession>
<dbReference type="PATRIC" id="fig|1227499.3.peg.975"/>
<feature type="region of interest" description="Disordered" evidence="1">
    <location>
        <begin position="20"/>
        <end position="60"/>
    </location>
</feature>
<evidence type="ECO:0000313" key="4">
    <source>
        <dbReference type="Proteomes" id="UP000011602"/>
    </source>
</evidence>
<proteinExistence type="predicted"/>
<feature type="compositionally biased region" description="Acidic residues" evidence="1">
    <location>
        <begin position="244"/>
        <end position="293"/>
    </location>
</feature>
<feature type="compositionally biased region" description="Acidic residues" evidence="1">
    <location>
        <begin position="92"/>
        <end position="131"/>
    </location>
</feature>
<feature type="region of interest" description="Disordered" evidence="1">
    <location>
        <begin position="238"/>
        <end position="317"/>
    </location>
</feature>
<reference evidence="3 4" key="1">
    <citation type="journal article" date="2014" name="PLoS Genet.">
        <title>Phylogenetically driven sequencing of extremely halophilic archaea reveals strategies for static and dynamic osmo-response.</title>
        <authorList>
            <person name="Becker E.A."/>
            <person name="Seitzer P.M."/>
            <person name="Tritt A."/>
            <person name="Larsen D."/>
            <person name="Krusor M."/>
            <person name="Yao A.I."/>
            <person name="Wu D."/>
            <person name="Madern D."/>
            <person name="Eisen J.A."/>
            <person name="Darling A.E."/>
            <person name="Facciotti M.T."/>
        </authorList>
    </citation>
    <scope>NUCLEOTIDE SEQUENCE [LARGE SCALE GENOMIC DNA]</scope>
    <source>
        <strain evidence="3 4">JCM 12255</strain>
    </source>
</reference>
<evidence type="ECO:0000256" key="1">
    <source>
        <dbReference type="SAM" id="MobiDB-lite"/>
    </source>
</evidence>
<dbReference type="Proteomes" id="UP000011602">
    <property type="component" value="Unassembled WGS sequence"/>
</dbReference>
<gene>
    <name evidence="3" type="ORF">C493_04768</name>
</gene>
<keyword evidence="4" id="KW-1185">Reference proteome</keyword>